<dbReference type="InterPro" id="IPR036111">
    <property type="entry name" value="Mal/L-sulfo/L-lacto_DH-like_sf"/>
</dbReference>
<dbReference type="PANTHER" id="PTHR11091">
    <property type="entry name" value="OXIDOREDUCTASE-RELATED"/>
    <property type="match status" value="1"/>
</dbReference>
<organism evidence="3 4">
    <name type="scientific">Phytoactinopolyspora halophila</name>
    <dbReference type="NCBI Taxonomy" id="1981511"/>
    <lineage>
        <taxon>Bacteria</taxon>
        <taxon>Bacillati</taxon>
        <taxon>Actinomycetota</taxon>
        <taxon>Actinomycetes</taxon>
        <taxon>Jiangellales</taxon>
        <taxon>Jiangellaceae</taxon>
        <taxon>Phytoactinopolyspora</taxon>
    </lineage>
</organism>
<accession>A0A329R0X6</accession>
<dbReference type="InterPro" id="IPR043143">
    <property type="entry name" value="Mal/L-sulf/L-lact_DH-like_NADP"/>
</dbReference>
<reference evidence="3 4" key="1">
    <citation type="submission" date="2018-06" db="EMBL/GenBank/DDBJ databases">
        <title>Phytoactinopolyspora halophila sp. nov., a novel halophilic actinomycete isolated from a saline soil in China.</title>
        <authorList>
            <person name="Tang S.-K."/>
        </authorList>
    </citation>
    <scope>NUCLEOTIDE SEQUENCE [LARGE SCALE GENOMIC DNA]</scope>
    <source>
        <strain evidence="3 4">YIM 96934</strain>
    </source>
</reference>
<keyword evidence="4" id="KW-1185">Reference proteome</keyword>
<evidence type="ECO:0000313" key="4">
    <source>
        <dbReference type="Proteomes" id="UP000250462"/>
    </source>
</evidence>
<dbReference type="Pfam" id="PF02615">
    <property type="entry name" value="Ldh_2"/>
    <property type="match status" value="1"/>
</dbReference>
<evidence type="ECO:0000256" key="2">
    <source>
        <dbReference type="ARBA" id="ARBA00023002"/>
    </source>
</evidence>
<name>A0A329R0X6_9ACTN</name>
<evidence type="ECO:0000256" key="1">
    <source>
        <dbReference type="ARBA" id="ARBA00006056"/>
    </source>
</evidence>
<proteinExistence type="inferred from homology"/>
<keyword evidence="2" id="KW-0560">Oxidoreductase</keyword>
<dbReference type="Gene3D" id="3.30.1370.60">
    <property type="entry name" value="Hypothetical oxidoreductase yiak, domain 2"/>
    <property type="match status" value="1"/>
</dbReference>
<dbReference type="AlphaFoldDB" id="A0A329R0X6"/>
<dbReference type="InterPro" id="IPR003767">
    <property type="entry name" value="Malate/L-lactate_DH-like"/>
</dbReference>
<comment type="similarity">
    <text evidence="1">Belongs to the LDH2/MDH2 oxidoreductase family.</text>
</comment>
<evidence type="ECO:0000313" key="3">
    <source>
        <dbReference type="EMBL" id="RAW17589.1"/>
    </source>
</evidence>
<protein>
    <submittedName>
        <fullName evidence="3">Ldh family oxidoreductase</fullName>
    </submittedName>
</protein>
<comment type="caution">
    <text evidence="3">The sequence shown here is derived from an EMBL/GenBank/DDBJ whole genome shotgun (WGS) entry which is preliminary data.</text>
</comment>
<dbReference type="PANTHER" id="PTHR11091:SF0">
    <property type="entry name" value="MALATE DEHYDROGENASE"/>
    <property type="match status" value="1"/>
</dbReference>
<dbReference type="SUPFAM" id="SSF89733">
    <property type="entry name" value="L-sulfolactate dehydrogenase-like"/>
    <property type="match status" value="1"/>
</dbReference>
<dbReference type="OrthoDB" id="924592at2"/>
<dbReference type="GO" id="GO:0016491">
    <property type="term" value="F:oxidoreductase activity"/>
    <property type="evidence" value="ECO:0007669"/>
    <property type="project" value="UniProtKB-KW"/>
</dbReference>
<gene>
    <name evidence="3" type="ORF">DPM12_06245</name>
</gene>
<sequence>MTTVGELTAVATRLLRQAGMPDEPARRSAELLVLADVWGIGSHGLLRLPYYLARFRGGGLNPAAALRVLRDTGPIVSYDGADGLGHWQVWHAAEAGVARAREYGVAIASVGSSSHCGCLGLYTLPAVNAGLISLVFSTGPAVMAAPGTATPLLSTSPLAAGVPSQPRPAIVDLATTAVARGKIAAHAQRGEPLQEGWAVDATGTPTTDARAALEGMLAPLGGGKGFALAFMVEALAAGSVGPALSGDVPDMFNPHSNAEAQRIGHLVITFDPSFVAVDGNAQHRLDALAARVTAAGGRIPGASRTLPWDITEDTPVEIAESVRAELASWEASLHT</sequence>
<dbReference type="EMBL" id="QMIG01000003">
    <property type="protein sequence ID" value="RAW17589.1"/>
    <property type="molecule type" value="Genomic_DNA"/>
</dbReference>
<dbReference type="Proteomes" id="UP000250462">
    <property type="component" value="Unassembled WGS sequence"/>
</dbReference>
<dbReference type="InterPro" id="IPR043144">
    <property type="entry name" value="Mal/L-sulf/L-lact_DH-like_ah"/>
</dbReference>
<dbReference type="Gene3D" id="1.10.1530.10">
    <property type="match status" value="1"/>
</dbReference>